<dbReference type="InterPro" id="IPR009003">
    <property type="entry name" value="Peptidase_S1_PA"/>
</dbReference>
<reference evidence="2" key="2">
    <citation type="submission" date="2013-07" db="EMBL/GenBank/DDBJ databases">
        <authorList>
            <consortium name="The Broad Institute Genome Sequencing Platform"/>
            <person name="Cuomo C."/>
            <person name="Litvintseva A."/>
            <person name="Chen Y."/>
            <person name="Heitman J."/>
            <person name="Sun S."/>
            <person name="Springer D."/>
            <person name="Dromer F."/>
            <person name="Young S.K."/>
            <person name="Zeng Q."/>
            <person name="Gargeya S."/>
            <person name="Fitzgerald M."/>
            <person name="Abouelleil A."/>
            <person name="Alvarado L."/>
            <person name="Berlin A.M."/>
            <person name="Chapman S.B."/>
            <person name="Dewar J."/>
            <person name="Goldberg J."/>
            <person name="Griggs A."/>
            <person name="Gujja S."/>
            <person name="Hansen M."/>
            <person name="Howarth C."/>
            <person name="Imamovic A."/>
            <person name="Larimer J."/>
            <person name="McCowan C."/>
            <person name="Murphy C."/>
            <person name="Pearson M."/>
            <person name="Priest M."/>
            <person name="Roberts A."/>
            <person name="Saif S."/>
            <person name="Shea T."/>
            <person name="Sykes S."/>
            <person name="Wortman J."/>
            <person name="Nusbaum C."/>
            <person name="Birren B."/>
        </authorList>
    </citation>
    <scope>NUCLEOTIDE SEQUENCE</scope>
    <source>
        <strain evidence="2">CBS 10737</strain>
    </source>
</reference>
<dbReference type="GeneID" id="30171023"/>
<reference evidence="1" key="3">
    <citation type="submission" date="2016-07" db="EMBL/GenBank/DDBJ databases">
        <title>Evolution of pathogenesis and genome organization in the Tremellales.</title>
        <authorList>
            <person name="Cuomo C."/>
            <person name="Litvintseva A."/>
            <person name="Heitman J."/>
            <person name="Chen Y."/>
            <person name="Sun S."/>
            <person name="Springer D."/>
            <person name="Dromer F."/>
            <person name="Young S."/>
            <person name="Zeng Q."/>
            <person name="Chapman S."/>
            <person name="Gujja S."/>
            <person name="Saif S."/>
            <person name="Birren B."/>
        </authorList>
    </citation>
    <scope>NUCLEOTIDE SEQUENCE</scope>
    <source>
        <strain evidence="1">CBS 10737</strain>
    </source>
</reference>
<gene>
    <name evidence="1" type="ORF">I206_02654</name>
    <name evidence="2" type="ORF">I206_105113</name>
</gene>
<evidence type="ECO:0008006" key="4">
    <source>
        <dbReference type="Google" id="ProtNLM"/>
    </source>
</evidence>
<evidence type="ECO:0000313" key="2">
    <source>
        <dbReference type="EMBL" id="WWC71160.1"/>
    </source>
</evidence>
<proteinExistence type="predicted"/>
<evidence type="ECO:0000313" key="3">
    <source>
        <dbReference type="Proteomes" id="UP000094020"/>
    </source>
</evidence>
<dbReference type="RefSeq" id="XP_019013157.1">
    <property type="nucleotide sequence ID" value="XM_019154417.1"/>
</dbReference>
<sequence length="322" mass="34973">MPLGSSRCLRQSPLNVFSLQGSGRLGLYAHTYATTTELPLLQPNRRTTPPGIGHLEDPISNGSHRLKTSSALQNVLPYESYPKISRRSDNSECVSDRLGDGIVLVIHAVSNQRGDVDFEISSGFIIEPNKLQEEQILVTCSHTLDALSTRYANSDIHSFILPSSSELSPIPITSFPSGSISDLLICTIPKTPILRSLPVSPFPIYKGQKVLVHQYGSGQAWIGEVRREWKEAEMMGYRNYSWREVQPGTSSALPYITFSTLPSNGSSGGPIVDAQSGAVIGVVSGSRTISAVKGERGYGASAENIFELFSLPGFIPSSQKYK</sequence>
<dbReference type="SUPFAM" id="SSF50494">
    <property type="entry name" value="Trypsin-like serine proteases"/>
    <property type="match status" value="1"/>
</dbReference>
<dbReference type="EMBL" id="KV700115">
    <property type="protein sequence ID" value="OCF51938.1"/>
    <property type="molecule type" value="Genomic_DNA"/>
</dbReference>
<dbReference type="AlphaFoldDB" id="A0A1B9I8M9"/>
<dbReference type="Proteomes" id="UP000094020">
    <property type="component" value="Chromosome 6"/>
</dbReference>
<evidence type="ECO:0000313" key="1">
    <source>
        <dbReference type="EMBL" id="OCF51938.1"/>
    </source>
</evidence>
<dbReference type="KEGG" id="kpin:30171023"/>
<keyword evidence="3" id="KW-1185">Reference proteome</keyword>
<reference evidence="1" key="1">
    <citation type="submission" date="2013-07" db="EMBL/GenBank/DDBJ databases">
        <title>The Genome Sequence of Cryptococcus pinus CBS10737.</title>
        <authorList>
            <consortium name="The Broad Institute Genome Sequencing Platform"/>
            <person name="Cuomo C."/>
            <person name="Litvintseva A."/>
            <person name="Chen Y."/>
            <person name="Heitman J."/>
            <person name="Sun S."/>
            <person name="Springer D."/>
            <person name="Dromer F."/>
            <person name="Young S.K."/>
            <person name="Zeng Q."/>
            <person name="Gargeya S."/>
            <person name="Fitzgerald M."/>
            <person name="Abouelleil A."/>
            <person name="Alvarado L."/>
            <person name="Berlin A.M."/>
            <person name="Chapman S.B."/>
            <person name="Dewar J."/>
            <person name="Goldberg J."/>
            <person name="Griggs A."/>
            <person name="Gujja S."/>
            <person name="Hansen M."/>
            <person name="Howarth C."/>
            <person name="Imamovic A."/>
            <person name="Larimer J."/>
            <person name="McCowan C."/>
            <person name="Murphy C."/>
            <person name="Pearson M."/>
            <person name="Priest M."/>
            <person name="Roberts A."/>
            <person name="Saif S."/>
            <person name="Shea T."/>
            <person name="Sykes S."/>
            <person name="Wortman J."/>
            <person name="Nusbaum C."/>
            <person name="Birren B."/>
        </authorList>
    </citation>
    <scope>NUCLEOTIDE SEQUENCE [LARGE SCALE GENOMIC DNA]</scope>
    <source>
        <strain evidence="1">CBS 10737</strain>
    </source>
</reference>
<dbReference type="OrthoDB" id="2564240at2759"/>
<organism evidence="1">
    <name type="scientific">Kwoniella pini CBS 10737</name>
    <dbReference type="NCBI Taxonomy" id="1296096"/>
    <lineage>
        <taxon>Eukaryota</taxon>
        <taxon>Fungi</taxon>
        <taxon>Dikarya</taxon>
        <taxon>Basidiomycota</taxon>
        <taxon>Agaricomycotina</taxon>
        <taxon>Tremellomycetes</taxon>
        <taxon>Tremellales</taxon>
        <taxon>Cryptococcaceae</taxon>
        <taxon>Kwoniella</taxon>
    </lineage>
</organism>
<protein>
    <recommendedName>
        <fullName evidence="4">Peptidase S1 domain-containing protein</fullName>
    </recommendedName>
</protein>
<dbReference type="STRING" id="1296096.A0A1B9I8M9"/>
<accession>A0A1B9I8M9</accession>
<dbReference type="EMBL" id="CP144524">
    <property type="protein sequence ID" value="WWC71160.1"/>
    <property type="molecule type" value="Genomic_DNA"/>
</dbReference>
<dbReference type="Pfam" id="PF13365">
    <property type="entry name" value="Trypsin_2"/>
    <property type="match status" value="1"/>
</dbReference>
<name>A0A1B9I8M9_9TREE</name>
<reference evidence="2" key="4">
    <citation type="submission" date="2024-02" db="EMBL/GenBank/DDBJ databases">
        <title>Comparative genomics of Cryptococcus and Kwoniella reveals pathogenesis evolution and contrasting modes of karyotype evolution via chromosome fusion or intercentromeric recombination.</title>
        <authorList>
            <person name="Coelho M.A."/>
            <person name="David-Palma M."/>
            <person name="Shea T."/>
            <person name="Bowers K."/>
            <person name="McGinley-Smith S."/>
            <person name="Mohammad A.W."/>
            <person name="Gnirke A."/>
            <person name="Yurkov A.M."/>
            <person name="Nowrousian M."/>
            <person name="Sun S."/>
            <person name="Cuomo C.A."/>
            <person name="Heitman J."/>
        </authorList>
    </citation>
    <scope>NUCLEOTIDE SEQUENCE</scope>
    <source>
        <strain evidence="2">CBS 10737</strain>
    </source>
</reference>